<name>A0A6J5STQ1_9CAUD</name>
<dbReference type="EMBL" id="LR797468">
    <property type="protein sequence ID" value="CAB4218918.1"/>
    <property type="molecule type" value="Genomic_DNA"/>
</dbReference>
<protein>
    <submittedName>
        <fullName evidence="1">Uncharacterized protein</fullName>
    </submittedName>
</protein>
<organism evidence="1">
    <name type="scientific">uncultured Caudovirales phage</name>
    <dbReference type="NCBI Taxonomy" id="2100421"/>
    <lineage>
        <taxon>Viruses</taxon>
        <taxon>Duplodnaviria</taxon>
        <taxon>Heunggongvirae</taxon>
        <taxon>Uroviricota</taxon>
        <taxon>Caudoviricetes</taxon>
        <taxon>Peduoviridae</taxon>
        <taxon>Maltschvirus</taxon>
        <taxon>Maltschvirus maltsch</taxon>
    </lineage>
</organism>
<gene>
    <name evidence="1" type="ORF">UFOVP1605_57</name>
</gene>
<reference evidence="1" key="1">
    <citation type="submission" date="2020-05" db="EMBL/GenBank/DDBJ databases">
        <authorList>
            <person name="Chiriac C."/>
            <person name="Salcher M."/>
            <person name="Ghai R."/>
            <person name="Kavagutti S V."/>
        </authorList>
    </citation>
    <scope>NUCLEOTIDE SEQUENCE</scope>
</reference>
<accession>A0A6J5STQ1</accession>
<proteinExistence type="predicted"/>
<evidence type="ECO:0000313" key="1">
    <source>
        <dbReference type="EMBL" id="CAB4218918.1"/>
    </source>
</evidence>
<sequence length="66" mass="7662">MQNKIPTATPGRPLKYKFDTLEINTCLKFKKKEDGQKAIVAAYQYGKRTGKRFVQRKGGLEIWRES</sequence>